<keyword evidence="1" id="KW-0472">Membrane</keyword>
<feature type="transmembrane region" description="Helical" evidence="1">
    <location>
        <begin position="20"/>
        <end position="41"/>
    </location>
</feature>
<proteinExistence type="predicted"/>
<evidence type="ECO:0000256" key="1">
    <source>
        <dbReference type="SAM" id="Phobius"/>
    </source>
</evidence>
<gene>
    <name evidence="2" type="ORF">L873DRAFT_1814448</name>
</gene>
<protein>
    <submittedName>
        <fullName evidence="2">Uncharacterized protein</fullName>
    </submittedName>
</protein>
<accession>A0A3N4J8B4</accession>
<evidence type="ECO:0000313" key="2">
    <source>
        <dbReference type="EMBL" id="RPA94425.1"/>
    </source>
</evidence>
<sequence>MIGNHLILARENNVLFSQTLFGYFVGCISSGLVVVDMEVYLEDTGIETKLASSC</sequence>
<evidence type="ECO:0000313" key="3">
    <source>
        <dbReference type="Proteomes" id="UP000276215"/>
    </source>
</evidence>
<dbReference type="AlphaFoldDB" id="A0A3N4J8B4"/>
<reference evidence="2 3" key="1">
    <citation type="journal article" date="2018" name="Nat. Ecol. Evol.">
        <title>Pezizomycetes genomes reveal the molecular basis of ectomycorrhizal truffle lifestyle.</title>
        <authorList>
            <person name="Murat C."/>
            <person name="Payen T."/>
            <person name="Noel B."/>
            <person name="Kuo A."/>
            <person name="Morin E."/>
            <person name="Chen J."/>
            <person name="Kohler A."/>
            <person name="Krizsan K."/>
            <person name="Balestrini R."/>
            <person name="Da Silva C."/>
            <person name="Montanini B."/>
            <person name="Hainaut M."/>
            <person name="Levati E."/>
            <person name="Barry K.W."/>
            <person name="Belfiori B."/>
            <person name="Cichocki N."/>
            <person name="Clum A."/>
            <person name="Dockter R.B."/>
            <person name="Fauchery L."/>
            <person name="Guy J."/>
            <person name="Iotti M."/>
            <person name="Le Tacon F."/>
            <person name="Lindquist E.A."/>
            <person name="Lipzen A."/>
            <person name="Malagnac F."/>
            <person name="Mello A."/>
            <person name="Molinier V."/>
            <person name="Miyauchi S."/>
            <person name="Poulain J."/>
            <person name="Riccioni C."/>
            <person name="Rubini A."/>
            <person name="Sitrit Y."/>
            <person name="Splivallo R."/>
            <person name="Traeger S."/>
            <person name="Wang M."/>
            <person name="Zifcakova L."/>
            <person name="Wipf D."/>
            <person name="Zambonelli A."/>
            <person name="Paolocci F."/>
            <person name="Nowrousian M."/>
            <person name="Ottonello S."/>
            <person name="Baldrian P."/>
            <person name="Spatafora J.W."/>
            <person name="Henrissat B."/>
            <person name="Nagy L.G."/>
            <person name="Aury J.M."/>
            <person name="Wincker P."/>
            <person name="Grigoriev I.V."/>
            <person name="Bonfante P."/>
            <person name="Martin F.M."/>
        </authorList>
    </citation>
    <scope>NUCLEOTIDE SEQUENCE [LARGE SCALE GENOMIC DNA]</scope>
    <source>
        <strain evidence="2 3">120613-1</strain>
    </source>
</reference>
<dbReference type="EMBL" id="ML120437">
    <property type="protein sequence ID" value="RPA94425.1"/>
    <property type="molecule type" value="Genomic_DNA"/>
</dbReference>
<organism evidence="2 3">
    <name type="scientific">Choiromyces venosus 120613-1</name>
    <dbReference type="NCBI Taxonomy" id="1336337"/>
    <lineage>
        <taxon>Eukaryota</taxon>
        <taxon>Fungi</taxon>
        <taxon>Dikarya</taxon>
        <taxon>Ascomycota</taxon>
        <taxon>Pezizomycotina</taxon>
        <taxon>Pezizomycetes</taxon>
        <taxon>Pezizales</taxon>
        <taxon>Tuberaceae</taxon>
        <taxon>Choiromyces</taxon>
    </lineage>
</organism>
<keyword evidence="1" id="KW-1133">Transmembrane helix</keyword>
<keyword evidence="1" id="KW-0812">Transmembrane</keyword>
<name>A0A3N4J8B4_9PEZI</name>
<dbReference type="Proteomes" id="UP000276215">
    <property type="component" value="Unassembled WGS sequence"/>
</dbReference>
<keyword evidence="3" id="KW-1185">Reference proteome</keyword>